<reference evidence="1 2" key="1">
    <citation type="submission" date="2021-03" db="EMBL/GenBank/DDBJ databases">
        <title>Sequencing the genomes of 1000 actinobacteria strains.</title>
        <authorList>
            <person name="Klenk H.-P."/>
        </authorList>
    </citation>
    <scope>NUCLEOTIDE SEQUENCE [LARGE SCALE GENOMIC DNA]</scope>
    <source>
        <strain evidence="1 2">DSM 46670</strain>
    </source>
</reference>
<protein>
    <recommendedName>
        <fullName evidence="3">CobW C-terminal domain-containing protein</fullName>
    </recommendedName>
</protein>
<dbReference type="Proteomes" id="UP001519332">
    <property type="component" value="Unassembled WGS sequence"/>
</dbReference>
<evidence type="ECO:0008006" key="3">
    <source>
        <dbReference type="Google" id="ProtNLM"/>
    </source>
</evidence>
<organism evidence="1 2">
    <name type="scientific">Kibdelosporangium banguiense</name>
    <dbReference type="NCBI Taxonomy" id="1365924"/>
    <lineage>
        <taxon>Bacteria</taxon>
        <taxon>Bacillati</taxon>
        <taxon>Actinomycetota</taxon>
        <taxon>Actinomycetes</taxon>
        <taxon>Pseudonocardiales</taxon>
        <taxon>Pseudonocardiaceae</taxon>
        <taxon>Kibdelosporangium</taxon>
    </lineage>
</organism>
<evidence type="ECO:0000313" key="1">
    <source>
        <dbReference type="EMBL" id="MBP2325667.1"/>
    </source>
</evidence>
<proteinExistence type="predicted"/>
<evidence type="ECO:0000313" key="2">
    <source>
        <dbReference type="Proteomes" id="UP001519332"/>
    </source>
</evidence>
<name>A0ABS4TMM6_9PSEU</name>
<keyword evidence="2" id="KW-1185">Reference proteome</keyword>
<dbReference type="EMBL" id="JAGINW010000001">
    <property type="protein sequence ID" value="MBP2325667.1"/>
    <property type="molecule type" value="Genomic_DNA"/>
</dbReference>
<comment type="caution">
    <text evidence="1">The sequence shown here is derived from an EMBL/GenBank/DDBJ whole genome shotgun (WGS) entry which is preliminary data.</text>
</comment>
<accession>A0ABS4TMM6</accession>
<gene>
    <name evidence="1" type="ORF">JOF56_006052</name>
</gene>
<sequence length="90" mass="9455">MRRDTSPAPEDAKSAGQLTELVLTGVFSAGTITAVTRVITAYIKRTSARSVTWQQGDKKIVLTGLSADDQKALAEAFAENEARDNGGATG</sequence>